<evidence type="ECO:0000313" key="3">
    <source>
        <dbReference type="Proteomes" id="UP000480178"/>
    </source>
</evidence>
<accession>A0A6C0GGH1</accession>
<dbReference type="SUPFAM" id="SSF49879">
    <property type="entry name" value="SMAD/FHA domain"/>
    <property type="match status" value="1"/>
</dbReference>
<protein>
    <submittedName>
        <fullName evidence="2">FHA domain-containing protein</fullName>
    </submittedName>
</protein>
<dbReference type="InterPro" id="IPR000253">
    <property type="entry name" value="FHA_dom"/>
</dbReference>
<sequence length="195" mass="21594">MSEFKLCKNGHYYQSTLEECPYCPKPTNIRPAPMNIDKTQVVSPKVQDIDRTKIVSSEELSQTQPGNLAKTQVFTGNIPQTTVSPQSRQQPVPGGRKLVGWLVSFTIDVNGVDFRLYEGRNTIGSDPACDIVVSNDSAVSSKHLTILNRMGSFKFKDELSTNGTFINEVFEEEGNLKDGDTIKIGATIFKFRTVA</sequence>
<reference evidence="2 3" key="1">
    <citation type="submission" date="2020-01" db="EMBL/GenBank/DDBJ databases">
        <authorList>
            <person name="Kim M.K."/>
        </authorList>
    </citation>
    <scope>NUCLEOTIDE SEQUENCE [LARGE SCALE GENOMIC DNA]</scope>
    <source>
        <strain evidence="2 3">172606-1</strain>
    </source>
</reference>
<dbReference type="Gene3D" id="2.60.200.20">
    <property type="match status" value="1"/>
</dbReference>
<evidence type="ECO:0000313" key="2">
    <source>
        <dbReference type="EMBL" id="QHT67009.1"/>
    </source>
</evidence>
<dbReference type="InterPro" id="IPR008984">
    <property type="entry name" value="SMAD_FHA_dom_sf"/>
</dbReference>
<dbReference type="EMBL" id="CP048222">
    <property type="protein sequence ID" value="QHT67009.1"/>
    <property type="molecule type" value="Genomic_DNA"/>
</dbReference>
<gene>
    <name evidence="2" type="ORF">GXP67_10300</name>
</gene>
<evidence type="ECO:0000259" key="1">
    <source>
        <dbReference type="PROSITE" id="PS50006"/>
    </source>
</evidence>
<proteinExistence type="predicted"/>
<dbReference type="RefSeq" id="WP_162443053.1">
    <property type="nucleotide sequence ID" value="NZ_CP048222.1"/>
</dbReference>
<dbReference type="AlphaFoldDB" id="A0A6C0GGH1"/>
<name>A0A6C0GGH1_9BACT</name>
<dbReference type="InterPro" id="IPR032030">
    <property type="entry name" value="YscD_cytoplasmic_dom"/>
</dbReference>
<dbReference type="CDD" id="cd00060">
    <property type="entry name" value="FHA"/>
    <property type="match status" value="1"/>
</dbReference>
<dbReference type="PROSITE" id="PS50006">
    <property type="entry name" value="FHA_DOMAIN"/>
    <property type="match status" value="1"/>
</dbReference>
<keyword evidence="3" id="KW-1185">Reference proteome</keyword>
<dbReference type="Pfam" id="PF16697">
    <property type="entry name" value="Yop-YscD_cpl"/>
    <property type="match status" value="1"/>
</dbReference>
<dbReference type="Proteomes" id="UP000480178">
    <property type="component" value="Chromosome"/>
</dbReference>
<organism evidence="2 3">
    <name type="scientific">Rhodocytophaga rosea</name>
    <dbReference type="NCBI Taxonomy" id="2704465"/>
    <lineage>
        <taxon>Bacteria</taxon>
        <taxon>Pseudomonadati</taxon>
        <taxon>Bacteroidota</taxon>
        <taxon>Cytophagia</taxon>
        <taxon>Cytophagales</taxon>
        <taxon>Rhodocytophagaceae</taxon>
        <taxon>Rhodocytophaga</taxon>
    </lineage>
</organism>
<feature type="domain" description="FHA" evidence="1">
    <location>
        <begin position="116"/>
        <end position="171"/>
    </location>
</feature>
<dbReference type="KEGG" id="rhoz:GXP67_10300"/>
<dbReference type="SMART" id="SM00240">
    <property type="entry name" value="FHA"/>
    <property type="match status" value="1"/>
</dbReference>